<feature type="compositionally biased region" description="Polar residues" evidence="1">
    <location>
        <begin position="87"/>
        <end position="113"/>
    </location>
</feature>
<feature type="compositionally biased region" description="Polar residues" evidence="1">
    <location>
        <begin position="244"/>
        <end position="263"/>
    </location>
</feature>
<reference evidence="3" key="1">
    <citation type="submission" date="2020-06" db="EMBL/GenBank/DDBJ databases">
        <authorList>
            <consortium name="Plant Systems Biology data submission"/>
        </authorList>
    </citation>
    <scope>NUCLEOTIDE SEQUENCE</scope>
    <source>
        <strain evidence="3">D6</strain>
    </source>
</reference>
<dbReference type="OrthoDB" id="73067at2759"/>
<accession>A0A9N8DDV8</accession>
<dbReference type="InterPro" id="IPR032675">
    <property type="entry name" value="LRR_dom_sf"/>
</dbReference>
<feature type="region of interest" description="Disordered" evidence="1">
    <location>
        <begin position="151"/>
        <end position="176"/>
    </location>
</feature>
<keyword evidence="2" id="KW-0472">Membrane</keyword>
<dbReference type="Pfam" id="PF00560">
    <property type="entry name" value="LRR_1"/>
    <property type="match status" value="1"/>
</dbReference>
<evidence type="ECO:0000313" key="4">
    <source>
        <dbReference type="Proteomes" id="UP001153069"/>
    </source>
</evidence>
<dbReference type="SUPFAM" id="SSF52058">
    <property type="entry name" value="L domain-like"/>
    <property type="match status" value="1"/>
</dbReference>
<feature type="compositionally biased region" description="Polar residues" evidence="1">
    <location>
        <begin position="151"/>
        <end position="171"/>
    </location>
</feature>
<dbReference type="InterPro" id="IPR001611">
    <property type="entry name" value="Leu-rich_rpt"/>
</dbReference>
<dbReference type="Proteomes" id="UP001153069">
    <property type="component" value="Unassembled WGS sequence"/>
</dbReference>
<feature type="compositionally biased region" description="Polar residues" evidence="1">
    <location>
        <begin position="317"/>
        <end position="332"/>
    </location>
</feature>
<feature type="compositionally biased region" description="Basic and acidic residues" evidence="1">
    <location>
        <begin position="216"/>
        <end position="228"/>
    </location>
</feature>
<evidence type="ECO:0000313" key="3">
    <source>
        <dbReference type="EMBL" id="CAB9497884.1"/>
    </source>
</evidence>
<gene>
    <name evidence="3" type="ORF">SEMRO_27_G018260.1</name>
</gene>
<feature type="region of interest" description="Disordered" evidence="1">
    <location>
        <begin position="298"/>
        <end position="332"/>
    </location>
</feature>
<feature type="transmembrane region" description="Helical" evidence="2">
    <location>
        <begin position="337"/>
        <end position="356"/>
    </location>
</feature>
<protein>
    <submittedName>
        <fullName evidence="3">Leucine Rich Repeat</fullName>
    </submittedName>
</protein>
<evidence type="ECO:0000256" key="2">
    <source>
        <dbReference type="SAM" id="Phobius"/>
    </source>
</evidence>
<dbReference type="PANTHER" id="PTHR48054">
    <property type="entry name" value="RECEPTOR KINASE-LIKE PROTEIN XA21"/>
    <property type="match status" value="1"/>
</dbReference>
<comment type="caution">
    <text evidence="3">The sequence shown here is derived from an EMBL/GenBank/DDBJ whole genome shotgun (WGS) entry which is preliminary data.</text>
</comment>
<proteinExistence type="predicted"/>
<evidence type="ECO:0000256" key="1">
    <source>
        <dbReference type="SAM" id="MobiDB-lite"/>
    </source>
</evidence>
<sequence>MTPQNLQNTAGTSVSQQELAIQSQKLIYEQIAREQLQKQRKDGSVASLTHATVATVGDDMSDSQTSFRRDPEVLKKAWRSQQELSNDCQQAHLQTPTGGSNRTLVGSDHQLSPSKRAALQPPSVSPAASLSQEQHDWVLANQAMELAKYTKSNGASTTTNSRAGVPRNNSIDIEKAPPLPASIFRSKSGLNNTSDHFVDHKVELHDYIGAYHVKAPVEEGPHPSDHLSHSAGYSRPPAVIDPQPSATSDQSTITPQTNFSDEATGTRHHPSASCAQEPSPLAIPENFPIALQIHMLPSPSESDRQHDENDNNNNNDSTIPTTQQEANPTEQKSTSNYVFGGFFIAAVMCVVSFLLLEKIFNLVGLFSDDDQISNSPSFAPSTPPPTILATTLSPTSAPTPNAQEFLPNLPQFTVDAIYNSPGSPQQRAYDWILKDRKLNTDMPEWKVLQRYALATLYYATNIATSDTEDEVAWYDNVNWLSHSADECLDWVHADMAPFPIQRCTTDGHYESIDLANHGLAGYLPPEISFLTHLKNINVGGNNLRQTSQALPTELGLLTNLIVFKHGSNRAQGSIPTELGRLTDLTVFDVGGDNSLTGNLPSEFGHMSYLKELWVNNNEMSGSLPSEVGNLLKFDLKELRLEDNGFIGSLPDELGEALVERKQNDPDVYKDDLRIWLERNEFTGTVPQDFCSKRFAFKMGCGTQELCGCDDFCPCDP</sequence>
<keyword evidence="4" id="KW-1185">Reference proteome</keyword>
<feature type="region of interest" description="Disordered" evidence="1">
    <location>
        <begin position="87"/>
        <end position="132"/>
    </location>
</feature>
<dbReference type="PANTHER" id="PTHR48054:SF82">
    <property type="entry name" value="LRR RECEPTOR-LIKE SERINE_THREONINE-PROTEIN KINASE FLS2"/>
    <property type="match status" value="1"/>
</dbReference>
<dbReference type="EMBL" id="CAICTM010000027">
    <property type="protein sequence ID" value="CAB9497884.1"/>
    <property type="molecule type" value="Genomic_DNA"/>
</dbReference>
<name>A0A9N8DDV8_9STRA</name>
<keyword evidence="2" id="KW-0812">Transmembrane</keyword>
<feature type="region of interest" description="Disordered" evidence="1">
    <location>
        <begin position="216"/>
        <end position="281"/>
    </location>
</feature>
<organism evidence="3 4">
    <name type="scientific">Seminavis robusta</name>
    <dbReference type="NCBI Taxonomy" id="568900"/>
    <lineage>
        <taxon>Eukaryota</taxon>
        <taxon>Sar</taxon>
        <taxon>Stramenopiles</taxon>
        <taxon>Ochrophyta</taxon>
        <taxon>Bacillariophyta</taxon>
        <taxon>Bacillariophyceae</taxon>
        <taxon>Bacillariophycidae</taxon>
        <taxon>Naviculales</taxon>
        <taxon>Naviculaceae</taxon>
        <taxon>Seminavis</taxon>
    </lineage>
</organism>
<keyword evidence="2" id="KW-1133">Transmembrane helix</keyword>
<dbReference type="Gene3D" id="3.80.10.10">
    <property type="entry name" value="Ribonuclease Inhibitor"/>
    <property type="match status" value="1"/>
</dbReference>
<dbReference type="InterPro" id="IPR052592">
    <property type="entry name" value="LRR-RLK"/>
</dbReference>
<dbReference type="AlphaFoldDB" id="A0A9N8DDV8"/>